<proteinExistence type="predicted"/>
<dbReference type="RefSeq" id="WP_107011563.1">
    <property type="nucleotide sequence ID" value="NZ_CP028136.1"/>
</dbReference>
<dbReference type="OrthoDB" id="1495173at2"/>
<protein>
    <submittedName>
        <fullName evidence="2">Uncharacterized protein</fullName>
    </submittedName>
</protein>
<reference evidence="3" key="1">
    <citation type="submission" date="2018-03" db="EMBL/GenBank/DDBJ databases">
        <title>Gramella fulva sp. nov., isolated from a dry surface of tidal flat.</title>
        <authorList>
            <person name="Hwang S.H."/>
            <person name="Hwang W.M."/>
            <person name="Kang K."/>
            <person name="Ahn T.-Y."/>
        </authorList>
    </citation>
    <scope>NUCLEOTIDE SEQUENCE [LARGE SCALE GENOMIC DNA]</scope>
    <source>
        <strain evidence="3">SH35</strain>
    </source>
</reference>
<keyword evidence="3" id="KW-1185">Reference proteome</keyword>
<organism evidence="2 3">
    <name type="scientific">Christiangramia fulva</name>
    <dbReference type="NCBI Taxonomy" id="2126553"/>
    <lineage>
        <taxon>Bacteria</taxon>
        <taxon>Pseudomonadati</taxon>
        <taxon>Bacteroidota</taxon>
        <taxon>Flavobacteriia</taxon>
        <taxon>Flavobacteriales</taxon>
        <taxon>Flavobacteriaceae</taxon>
        <taxon>Christiangramia</taxon>
    </lineage>
</organism>
<sequence>MSYTVGLDFGTHQTKICIENATNANQKLYKFVEFNKGISGKVMLLPSIVQVNLDHTISYGFVEEAKAKTVDRESNIGRPAFKIPAMPKKPIYPPKPTKKKKKEKLHWKQQLKALAGRTSKPQEISPLEKWKKSVEKLEKEYQEAISLWRKDKKALEKAYSKKLLDWEQDKVEHFHYRYFKLASFSSETRWKHSISPDVISVWYLTYVLFLLQEKLGNDFFIQMGVPSGIKEFKRQERKAQKLLVSAYHLLEQFKSKDEFLKTKYTQLVEKTTLEIPFSEEDVFFKYGIKIIPEAYACLLTLTHQNRLPKGMNLLMDIGGGSTDIAFFTLNGQEPDIHSVISLHKGLNYILETYSDQNNNEEVKLLQKEFYADKAGEKFLPIISIYKSEVKKEIKLLISDLYRSFKASHINPNNLKNALQDRPLVFCGGGATYKNMRTSILGFTDLKVINKNFLNIPYLLNKNISNELYPIFSTAYGLSIPMIDELKLTPVEKIFEHLPKNVPNNNNDYIHGLSDI</sequence>
<feature type="coiled-coil region" evidence="1">
    <location>
        <begin position="127"/>
        <end position="158"/>
    </location>
</feature>
<dbReference type="Proteomes" id="UP000241507">
    <property type="component" value="Chromosome"/>
</dbReference>
<gene>
    <name evidence="2" type="ORF">C7S20_05615</name>
</gene>
<accession>A0A2R3Z3E9</accession>
<dbReference type="EMBL" id="CP028136">
    <property type="protein sequence ID" value="AVR44785.1"/>
    <property type="molecule type" value="Genomic_DNA"/>
</dbReference>
<dbReference type="KEGG" id="grs:C7S20_05615"/>
<evidence type="ECO:0000256" key="1">
    <source>
        <dbReference type="SAM" id="Coils"/>
    </source>
</evidence>
<evidence type="ECO:0000313" key="3">
    <source>
        <dbReference type="Proteomes" id="UP000241507"/>
    </source>
</evidence>
<dbReference type="AlphaFoldDB" id="A0A2R3Z3E9"/>
<dbReference type="SUPFAM" id="SSF53067">
    <property type="entry name" value="Actin-like ATPase domain"/>
    <property type="match status" value="1"/>
</dbReference>
<keyword evidence="1" id="KW-0175">Coiled coil</keyword>
<dbReference type="Gene3D" id="3.30.420.40">
    <property type="match status" value="2"/>
</dbReference>
<name>A0A2R3Z3E9_9FLAO</name>
<dbReference type="InterPro" id="IPR043129">
    <property type="entry name" value="ATPase_NBD"/>
</dbReference>
<evidence type="ECO:0000313" key="2">
    <source>
        <dbReference type="EMBL" id="AVR44785.1"/>
    </source>
</evidence>